<dbReference type="PANTHER" id="PTHR36920">
    <property type="match status" value="1"/>
</dbReference>
<evidence type="ECO:0000313" key="1">
    <source>
        <dbReference type="EMBL" id="VAW76658.1"/>
    </source>
</evidence>
<dbReference type="SUPFAM" id="SSF56925">
    <property type="entry name" value="OMPA-like"/>
    <property type="match status" value="1"/>
</dbReference>
<protein>
    <submittedName>
        <fullName evidence="1">Outer membrane protein W</fullName>
    </submittedName>
</protein>
<dbReference type="AlphaFoldDB" id="A0A3B0Y7C0"/>
<dbReference type="GO" id="GO:0019867">
    <property type="term" value="C:outer membrane"/>
    <property type="evidence" value="ECO:0007669"/>
    <property type="project" value="InterPro"/>
</dbReference>
<dbReference type="Pfam" id="PF03922">
    <property type="entry name" value="OmpW"/>
    <property type="match status" value="1"/>
</dbReference>
<proteinExistence type="predicted"/>
<dbReference type="PANTHER" id="PTHR36920:SF1">
    <property type="entry name" value="OUTER MEMBRANE PROTEIN W"/>
    <property type="match status" value="1"/>
</dbReference>
<dbReference type="InterPro" id="IPR005618">
    <property type="entry name" value="OMPW"/>
</dbReference>
<sequence>MGLLNKAALGTALVSSLASMPLMAYETGDFIARVGWAHLAPNDDADDFSGIPGTTVSVDDSDTLGITFTYMLTDNLGLGVLGVWPFNVDIKGDEGALAGTGKVAKTKVLPPTVTLQYHFNSGSKLHPYVGAGINYTYFWDENTNGALNGTQLDLDDSWGLAAEAGMDYDIGNDTLISAQVWYVQISTEADSSLAGKADVDIDPWVFMLGIGKKF</sequence>
<dbReference type="InterPro" id="IPR011250">
    <property type="entry name" value="OMP/PagP_B-barrel"/>
</dbReference>
<organism evidence="1">
    <name type="scientific">hydrothermal vent metagenome</name>
    <dbReference type="NCBI Taxonomy" id="652676"/>
    <lineage>
        <taxon>unclassified sequences</taxon>
        <taxon>metagenomes</taxon>
        <taxon>ecological metagenomes</taxon>
    </lineage>
</organism>
<dbReference type="EMBL" id="UOFN01000062">
    <property type="protein sequence ID" value="VAW76658.1"/>
    <property type="molecule type" value="Genomic_DNA"/>
</dbReference>
<name>A0A3B0Y7C0_9ZZZZ</name>
<accession>A0A3B0Y7C0</accession>
<dbReference type="Gene3D" id="2.40.160.20">
    <property type="match status" value="1"/>
</dbReference>
<reference evidence="1" key="1">
    <citation type="submission" date="2018-06" db="EMBL/GenBank/DDBJ databases">
        <authorList>
            <person name="Zhirakovskaya E."/>
        </authorList>
    </citation>
    <scope>NUCLEOTIDE SEQUENCE</scope>
</reference>
<gene>
    <name evidence="1" type="ORF">MNBD_GAMMA15-77</name>
</gene>
<dbReference type="GO" id="GO:0055085">
    <property type="term" value="P:transmembrane transport"/>
    <property type="evidence" value="ECO:0007669"/>
    <property type="project" value="TreeGrafter"/>
</dbReference>